<dbReference type="InterPro" id="IPR027417">
    <property type="entry name" value="P-loop_NTPase"/>
</dbReference>
<dbReference type="Pfam" id="PF08751">
    <property type="entry name" value="TrwC"/>
    <property type="match status" value="1"/>
</dbReference>
<dbReference type="SUPFAM" id="SSF55464">
    <property type="entry name" value="Origin of replication-binding domain, RBD-like"/>
    <property type="match status" value="1"/>
</dbReference>
<feature type="compositionally biased region" description="Basic and acidic residues" evidence="1">
    <location>
        <begin position="724"/>
        <end position="752"/>
    </location>
</feature>
<dbReference type="Gene3D" id="2.30.30.940">
    <property type="match status" value="1"/>
</dbReference>
<dbReference type="AlphaFoldDB" id="A0A939H0L9"/>
<evidence type="ECO:0000313" key="3">
    <source>
        <dbReference type="EMBL" id="MBO1249431.1"/>
    </source>
</evidence>
<protein>
    <submittedName>
        <fullName evidence="3">Relaxase domain-containing protein</fullName>
    </submittedName>
</protein>
<reference evidence="3" key="1">
    <citation type="submission" date="2021-03" db="EMBL/GenBank/DDBJ databases">
        <title>Comamonas denitrificans.</title>
        <authorList>
            <person name="Finster K."/>
        </authorList>
    </citation>
    <scope>NUCLEOTIDE SEQUENCE</scope>
    <source>
        <strain evidence="3">MM2021_4</strain>
    </source>
</reference>
<feature type="compositionally biased region" description="Basic and acidic residues" evidence="1">
    <location>
        <begin position="854"/>
        <end position="864"/>
    </location>
</feature>
<feature type="compositionally biased region" description="Pro residues" evidence="1">
    <location>
        <begin position="1110"/>
        <end position="1124"/>
    </location>
</feature>
<dbReference type="EMBL" id="JAFNME010000010">
    <property type="protein sequence ID" value="MBO1249431.1"/>
    <property type="molecule type" value="Genomic_DNA"/>
</dbReference>
<name>A0A939H0L9_9BURK</name>
<comment type="caution">
    <text evidence="3">The sequence shown here is derived from an EMBL/GenBank/DDBJ whole genome shotgun (WGS) entry which is preliminary data.</text>
</comment>
<feature type="region of interest" description="Disordered" evidence="1">
    <location>
        <begin position="1090"/>
        <end position="1133"/>
    </location>
</feature>
<feature type="compositionally biased region" description="Polar residues" evidence="1">
    <location>
        <begin position="831"/>
        <end position="841"/>
    </location>
</feature>
<dbReference type="Pfam" id="PF13604">
    <property type="entry name" value="AAA_30"/>
    <property type="match status" value="1"/>
</dbReference>
<dbReference type="Gene3D" id="3.40.50.300">
    <property type="entry name" value="P-loop containing nucleotide triphosphate hydrolases"/>
    <property type="match status" value="2"/>
</dbReference>
<feature type="region of interest" description="Disordered" evidence="1">
    <location>
        <begin position="825"/>
        <end position="936"/>
    </location>
</feature>
<evidence type="ECO:0000259" key="2">
    <source>
        <dbReference type="Pfam" id="PF08751"/>
    </source>
</evidence>
<feature type="region of interest" description="Disordered" evidence="1">
    <location>
        <begin position="724"/>
        <end position="785"/>
    </location>
</feature>
<sequence length="1133" mass="124433">MGKWIGSYAEKRGFANELVHRGEMQRGLRGFDPKTGQALSNNAGDERHKPGYDLTFSAPKSVSIAWASAPPELQKQISAAHQKAIESALKYAEQSGAFVQREGHAGEFKVAHGEIAAATFEHSSNRAGEPHLHTHAVVLNVSDNGKRVDFRAAHTHAIGTAYRVEMARELEKMGFSIEQDGKSFRIEGFSKDLEKELSTRSAQIAEREAKTGMKSEKARDIHQVETRDKKTEKPREEAFNLAKETATKHNFKTEDLLNRQPAEKEIQPLTATAFDQASTLTQTQLHRAAFERAQITGQDIGSALQELRELENSGELVKLYDQEGGERWTSREMLEIEKDLHSYAFKESRGPSQAHAADVESIIEKKELSTQQANCLKTITDSKNNFAVVEGVAGAGKSYMLGAAREAWEAGGSQVFGCAPSGKAAAGLAEGSGIASDTIHSTINKIDKGELQLNEKSVLVVDEAGMTGSRLMAKLTDRAQAAGAKVVLVGDTRQLQPIDAGGAMRSMGAASAATAKIDEIRRQHAAPDREMVHALKDGQAGRAIEIMEKQGYLREHADPEKLRQAMAGEVVKDLAEGKTSIALAGRRADVAAINNAAREMAREKGLLKGEDHTFKTKTSKEATEKTKNFAVGDRVITLKNDRSLDLKNGQTWQVTAAAEGRLTLRQDETGREVKITEKQYQAIDHAYGATVHKSQGVTVDRAHIAHDSAMTDRSLAYVGASRHRESMSYHHTQAQRDELKSEMSRNRDKDSSTDYQQADAGPGNDRESRDSAEQIERDAKSAAEELKAAKAEYDHAQRFGDEGQIDRASERLEAAHLVAEAVENRRDRLADQQQGKPATQELQKEPAPATAQESWERFAERQEAQAKAYGQEQRRALEARHPDPLKALGQGIREQLGPRFQDRAQEQKPDRRSHTERTKDAQLARSALDTKGKMPTPAKIAKDIEKGKASYKFDSQGERYLQYKDGRTYHQGLHGAGPRQVQLRQAKTLGMTTKTATLVQRDVKVLGFKVGQKTEVLISRETTGQRMAGRDRDELRQRMNSKETGSAAKAWAKAQDNIYKSFNAEGFRKATTQEAIRAKLGAAHEAAQLREATRAALEGKASQGATAAPTPTPTPTPAPAPAPTPSKGREMEM</sequence>
<proteinExistence type="predicted"/>
<dbReference type="CDD" id="cd18809">
    <property type="entry name" value="SF1_C_RecD"/>
    <property type="match status" value="1"/>
</dbReference>
<dbReference type="Proteomes" id="UP000664731">
    <property type="component" value="Unassembled WGS sequence"/>
</dbReference>
<accession>A0A939H0L9</accession>
<keyword evidence="4" id="KW-1185">Reference proteome</keyword>
<dbReference type="NCBIfam" id="NF041492">
    <property type="entry name" value="MobF"/>
    <property type="match status" value="1"/>
</dbReference>
<evidence type="ECO:0000313" key="4">
    <source>
        <dbReference type="Proteomes" id="UP000664731"/>
    </source>
</evidence>
<dbReference type="InterPro" id="IPR014862">
    <property type="entry name" value="TrwC"/>
</dbReference>
<evidence type="ECO:0000256" key="1">
    <source>
        <dbReference type="SAM" id="MobiDB-lite"/>
    </source>
</evidence>
<feature type="domain" description="TrwC relaxase" evidence="2">
    <location>
        <begin position="2"/>
        <end position="241"/>
    </location>
</feature>
<feature type="compositionally biased region" description="Basic and acidic residues" evidence="1">
    <location>
        <begin position="900"/>
        <end position="932"/>
    </location>
</feature>
<gene>
    <name evidence="3" type="ORF">J1777_06210</name>
</gene>
<organism evidence="3 4">
    <name type="scientific">Comamonas denitrificans</name>
    <dbReference type="NCBI Taxonomy" id="117506"/>
    <lineage>
        <taxon>Bacteria</taxon>
        <taxon>Pseudomonadati</taxon>
        <taxon>Pseudomonadota</taxon>
        <taxon>Betaproteobacteria</taxon>
        <taxon>Burkholderiales</taxon>
        <taxon>Comamonadaceae</taxon>
        <taxon>Comamonas</taxon>
    </lineage>
</organism>
<dbReference type="SUPFAM" id="SSF52540">
    <property type="entry name" value="P-loop containing nucleoside triphosphate hydrolases"/>
    <property type="match status" value="2"/>
</dbReference>
<feature type="region of interest" description="Disordered" evidence="1">
    <location>
        <begin position="26"/>
        <end position="50"/>
    </location>
</feature>
<dbReference type="CDD" id="cd17933">
    <property type="entry name" value="DEXSc_RecD-like"/>
    <property type="match status" value="1"/>
</dbReference>
<feature type="compositionally biased region" description="Basic and acidic residues" evidence="1">
    <location>
        <begin position="872"/>
        <end position="884"/>
    </location>
</feature>
<feature type="compositionally biased region" description="Basic and acidic residues" evidence="1">
    <location>
        <begin position="764"/>
        <end position="785"/>
    </location>
</feature>
<feature type="region of interest" description="Disordered" evidence="1">
    <location>
        <begin position="206"/>
        <end position="236"/>
    </location>
</feature>